<dbReference type="GO" id="GO:0006261">
    <property type="term" value="P:DNA-templated DNA replication"/>
    <property type="evidence" value="ECO:0007669"/>
    <property type="project" value="TreeGrafter"/>
</dbReference>
<evidence type="ECO:0000313" key="11">
    <source>
        <dbReference type="EMBL" id="OGL79426.1"/>
    </source>
</evidence>
<protein>
    <recommendedName>
        <fullName evidence="2">DNA polymerase III subunit delta</fullName>
        <ecNumber evidence="1">2.7.7.7</ecNumber>
    </recommendedName>
</protein>
<dbReference type="InterPro" id="IPR027417">
    <property type="entry name" value="P-loop_NTPase"/>
</dbReference>
<keyword evidence="3" id="KW-0808">Transferase</keyword>
<accession>A0A1F7UMC0</accession>
<gene>
    <name evidence="11" type="ORF">A3F28_03705</name>
</gene>
<dbReference type="Gene3D" id="1.10.8.60">
    <property type="match status" value="1"/>
</dbReference>
<dbReference type="SUPFAM" id="SSF52540">
    <property type="entry name" value="P-loop containing nucleoside triphosphate hydrolases"/>
    <property type="match status" value="1"/>
</dbReference>
<feature type="domain" description="DNA polymerase III delta N-terminal" evidence="9">
    <location>
        <begin position="4"/>
        <end position="99"/>
    </location>
</feature>
<comment type="similarity">
    <text evidence="7">Belongs to the DNA polymerase HolA subunit family.</text>
</comment>
<dbReference type="InterPro" id="IPR005790">
    <property type="entry name" value="DNA_polIII_delta"/>
</dbReference>
<dbReference type="PANTHER" id="PTHR34388:SF1">
    <property type="entry name" value="DNA POLYMERASE III SUBUNIT DELTA"/>
    <property type="match status" value="1"/>
</dbReference>
<organism evidence="11 12">
    <name type="scientific">Candidatus Uhrbacteria bacterium RIFCSPHIGHO2_12_FULL_57_11</name>
    <dbReference type="NCBI Taxonomy" id="1802398"/>
    <lineage>
        <taxon>Bacteria</taxon>
        <taxon>Candidatus Uhriibacteriota</taxon>
    </lineage>
</organism>
<keyword evidence="6" id="KW-0239">DNA-directed DNA polymerase</keyword>
<feature type="domain" description="DNA polymerase III delta subunit-like C-terminal" evidence="10">
    <location>
        <begin position="201"/>
        <end position="320"/>
    </location>
</feature>
<dbReference type="EMBL" id="MGEG01000014">
    <property type="protein sequence ID" value="OGL79426.1"/>
    <property type="molecule type" value="Genomic_DNA"/>
</dbReference>
<evidence type="ECO:0000256" key="4">
    <source>
        <dbReference type="ARBA" id="ARBA00022695"/>
    </source>
</evidence>
<dbReference type="NCBIfam" id="TIGR01128">
    <property type="entry name" value="holA"/>
    <property type="match status" value="1"/>
</dbReference>
<dbReference type="PANTHER" id="PTHR34388">
    <property type="entry name" value="DNA POLYMERASE III SUBUNIT DELTA"/>
    <property type="match status" value="1"/>
</dbReference>
<dbReference type="Pfam" id="PF21694">
    <property type="entry name" value="DNA_pol3_delta_C"/>
    <property type="match status" value="1"/>
</dbReference>
<dbReference type="GO" id="GO:0003677">
    <property type="term" value="F:DNA binding"/>
    <property type="evidence" value="ECO:0007669"/>
    <property type="project" value="InterPro"/>
</dbReference>
<dbReference type="GO" id="GO:0003887">
    <property type="term" value="F:DNA-directed DNA polymerase activity"/>
    <property type="evidence" value="ECO:0007669"/>
    <property type="project" value="UniProtKB-KW"/>
</dbReference>
<evidence type="ECO:0000313" key="12">
    <source>
        <dbReference type="Proteomes" id="UP000176598"/>
    </source>
</evidence>
<dbReference type="Gene3D" id="3.40.50.300">
    <property type="entry name" value="P-loop containing nucleotide triphosphate hydrolases"/>
    <property type="match status" value="1"/>
</dbReference>
<sequence>MLIFIYGQDGYRSRQKMRELVDAFRKKHDPSGLNIARIDGTKTTADELGAAVNTPGFLSSRRMVVVDDLLTSKRGREEIEGQFVPLFKNHLDSTVIVLRDDLSEDKVKAHPVRKSLAGAPKDKVVDYHFAPLERREVVWWINDEVKRRSVTIEPKAAELLAALVGNDLWRLSSELDKLTAQAGGKPILARDVGEMVRGTVEENIFAFVDAVAARDLGRASALLRDQLSAGLEELYLLSMLIRQFRLLLIVTSFLEEKKGATKAAMAGELGLHPFVAGKLLAQVRTFSRKDLERSFVRLFALERSIKTGRLSPGAALDLFLGSLVPA</sequence>
<evidence type="ECO:0000256" key="8">
    <source>
        <dbReference type="ARBA" id="ARBA00049244"/>
    </source>
</evidence>
<keyword evidence="4" id="KW-0548">Nucleotidyltransferase</keyword>
<evidence type="ECO:0000256" key="2">
    <source>
        <dbReference type="ARBA" id="ARBA00017703"/>
    </source>
</evidence>
<dbReference type="InterPro" id="IPR048466">
    <property type="entry name" value="DNA_pol3_delta-like_C"/>
</dbReference>
<evidence type="ECO:0000256" key="5">
    <source>
        <dbReference type="ARBA" id="ARBA00022705"/>
    </source>
</evidence>
<dbReference type="GO" id="GO:0009360">
    <property type="term" value="C:DNA polymerase III complex"/>
    <property type="evidence" value="ECO:0007669"/>
    <property type="project" value="InterPro"/>
</dbReference>
<evidence type="ECO:0000256" key="7">
    <source>
        <dbReference type="ARBA" id="ARBA00034754"/>
    </source>
</evidence>
<dbReference type="Proteomes" id="UP000176598">
    <property type="component" value="Unassembled WGS sequence"/>
</dbReference>
<reference evidence="11 12" key="1">
    <citation type="journal article" date="2016" name="Nat. Commun.">
        <title>Thousands of microbial genomes shed light on interconnected biogeochemical processes in an aquifer system.</title>
        <authorList>
            <person name="Anantharaman K."/>
            <person name="Brown C.T."/>
            <person name="Hug L.A."/>
            <person name="Sharon I."/>
            <person name="Castelle C.J."/>
            <person name="Probst A.J."/>
            <person name="Thomas B.C."/>
            <person name="Singh A."/>
            <person name="Wilkins M.J."/>
            <person name="Karaoz U."/>
            <person name="Brodie E.L."/>
            <person name="Williams K.H."/>
            <person name="Hubbard S.S."/>
            <person name="Banfield J.F."/>
        </authorList>
    </citation>
    <scope>NUCLEOTIDE SEQUENCE [LARGE SCALE GENOMIC DNA]</scope>
</reference>
<dbReference type="SUPFAM" id="SSF48019">
    <property type="entry name" value="post-AAA+ oligomerization domain-like"/>
    <property type="match status" value="1"/>
</dbReference>
<comment type="caution">
    <text evidence="11">The sequence shown here is derived from an EMBL/GenBank/DDBJ whole genome shotgun (WGS) entry which is preliminary data.</text>
</comment>
<dbReference type="AlphaFoldDB" id="A0A1F7UMC0"/>
<evidence type="ECO:0000259" key="10">
    <source>
        <dbReference type="Pfam" id="PF21694"/>
    </source>
</evidence>
<dbReference type="InterPro" id="IPR008921">
    <property type="entry name" value="DNA_pol3_clamp-load_cplx_C"/>
</dbReference>
<evidence type="ECO:0000256" key="1">
    <source>
        <dbReference type="ARBA" id="ARBA00012417"/>
    </source>
</evidence>
<keyword evidence="5" id="KW-0235">DNA replication</keyword>
<dbReference type="EC" id="2.7.7.7" evidence="1"/>
<dbReference type="Gene3D" id="1.20.272.10">
    <property type="match status" value="1"/>
</dbReference>
<comment type="catalytic activity">
    <reaction evidence="8">
        <text>DNA(n) + a 2'-deoxyribonucleoside 5'-triphosphate = DNA(n+1) + diphosphate</text>
        <dbReference type="Rhea" id="RHEA:22508"/>
        <dbReference type="Rhea" id="RHEA-COMP:17339"/>
        <dbReference type="Rhea" id="RHEA-COMP:17340"/>
        <dbReference type="ChEBI" id="CHEBI:33019"/>
        <dbReference type="ChEBI" id="CHEBI:61560"/>
        <dbReference type="ChEBI" id="CHEBI:173112"/>
        <dbReference type="EC" id="2.7.7.7"/>
    </reaction>
</comment>
<dbReference type="InterPro" id="IPR010372">
    <property type="entry name" value="DNA_pol3_delta_N"/>
</dbReference>
<evidence type="ECO:0000256" key="3">
    <source>
        <dbReference type="ARBA" id="ARBA00022679"/>
    </source>
</evidence>
<evidence type="ECO:0000259" key="9">
    <source>
        <dbReference type="Pfam" id="PF06144"/>
    </source>
</evidence>
<name>A0A1F7UMC0_9BACT</name>
<evidence type="ECO:0000256" key="6">
    <source>
        <dbReference type="ARBA" id="ARBA00022932"/>
    </source>
</evidence>
<dbReference type="Pfam" id="PF06144">
    <property type="entry name" value="DNA_pol3_delta"/>
    <property type="match status" value="1"/>
</dbReference>
<proteinExistence type="inferred from homology"/>